<sequence length="100" mass="10930">MIATAAGGPLALLLAGAQLRYSIFLDSLIRRQAELVHYQLVLTRALKPASSETLACDTGEAQHVLDEMLKKAGVTGSPPPCIFQCAMYHRIVILYYGLQR</sequence>
<reference evidence="1" key="1">
    <citation type="journal article" date="2012" name="Nat. Biotechnol.">
        <title>Reference genome sequence of the model plant Setaria.</title>
        <authorList>
            <person name="Bennetzen J.L."/>
            <person name="Schmutz J."/>
            <person name="Wang H."/>
            <person name="Percifield R."/>
            <person name="Hawkins J."/>
            <person name="Pontaroli A.C."/>
            <person name="Estep M."/>
            <person name="Feng L."/>
            <person name="Vaughn J.N."/>
            <person name="Grimwood J."/>
            <person name="Jenkins J."/>
            <person name="Barry K."/>
            <person name="Lindquist E."/>
            <person name="Hellsten U."/>
            <person name="Deshpande S."/>
            <person name="Wang X."/>
            <person name="Wu X."/>
            <person name="Mitros T."/>
            <person name="Triplett J."/>
            <person name="Yang X."/>
            <person name="Ye C.Y."/>
            <person name="Mauro-Herrera M."/>
            <person name="Wang L."/>
            <person name="Li P."/>
            <person name="Sharma M."/>
            <person name="Sharma R."/>
            <person name="Ronald P.C."/>
            <person name="Panaud O."/>
            <person name="Kellogg E.A."/>
            <person name="Brutnell T.P."/>
            <person name="Doust A.N."/>
            <person name="Tuskan G.A."/>
            <person name="Rokhsar D."/>
            <person name="Devos K.M."/>
        </authorList>
    </citation>
    <scope>NUCLEOTIDE SEQUENCE [LARGE SCALE GENOMIC DNA]</scope>
    <source>
        <strain evidence="1">Yugu1</strain>
    </source>
</reference>
<name>A0A368PLQ4_SETIT</name>
<gene>
    <name evidence="1" type="ORF">SETIT_1G185300v2</name>
</gene>
<reference evidence="1" key="2">
    <citation type="submission" date="2015-07" db="EMBL/GenBank/DDBJ databases">
        <authorList>
            <person name="Noorani M."/>
        </authorList>
    </citation>
    <scope>NUCLEOTIDE SEQUENCE</scope>
    <source>
        <strain evidence="1">Yugu1</strain>
    </source>
</reference>
<organism evidence="1">
    <name type="scientific">Setaria italica</name>
    <name type="common">Foxtail millet</name>
    <name type="synonym">Panicum italicum</name>
    <dbReference type="NCBI Taxonomy" id="4555"/>
    <lineage>
        <taxon>Eukaryota</taxon>
        <taxon>Viridiplantae</taxon>
        <taxon>Streptophyta</taxon>
        <taxon>Embryophyta</taxon>
        <taxon>Tracheophyta</taxon>
        <taxon>Spermatophyta</taxon>
        <taxon>Magnoliopsida</taxon>
        <taxon>Liliopsida</taxon>
        <taxon>Poales</taxon>
        <taxon>Poaceae</taxon>
        <taxon>PACMAD clade</taxon>
        <taxon>Panicoideae</taxon>
        <taxon>Panicodae</taxon>
        <taxon>Paniceae</taxon>
        <taxon>Cenchrinae</taxon>
        <taxon>Setaria</taxon>
    </lineage>
</organism>
<proteinExistence type="predicted"/>
<dbReference type="EMBL" id="CM003528">
    <property type="protein sequence ID" value="RCV06711.1"/>
    <property type="molecule type" value="Genomic_DNA"/>
</dbReference>
<accession>A0A368PLQ4</accession>
<dbReference type="AlphaFoldDB" id="A0A368PLQ4"/>
<evidence type="ECO:0000313" key="1">
    <source>
        <dbReference type="EMBL" id="RCV06711.1"/>
    </source>
</evidence>
<protein>
    <submittedName>
        <fullName evidence="1">Uncharacterized protein</fullName>
    </submittedName>
</protein>